<keyword evidence="2" id="KW-0805">Transcription regulation</keyword>
<dbReference type="Gene3D" id="3.40.190.10">
    <property type="entry name" value="Periplasmic binding protein-like II"/>
    <property type="match status" value="2"/>
</dbReference>
<dbReference type="InterPro" id="IPR005119">
    <property type="entry name" value="LysR_subst-bd"/>
</dbReference>
<dbReference type="Proteomes" id="UP001223072">
    <property type="component" value="Unassembled WGS sequence"/>
</dbReference>
<dbReference type="Gene3D" id="1.10.10.10">
    <property type="entry name" value="Winged helix-like DNA-binding domain superfamily/Winged helix DNA-binding domain"/>
    <property type="match status" value="1"/>
</dbReference>
<sequence length="332" mass="35753">MDLEIRHLRVLNAIADAGSLTRAAAALGFTQPALTAQLQRIERMLGGPLFARDSRGSRPTAFGAMVLAHAHSVLTAHEDLMRDVRQRGPGDSDLTAVRLGSVPGPLTAALVTTARNLLPRAEITLHTFDTEEEQLELLATGRLDFGLVVDYPEYELVLRPGLSEALLAVDPVFVLISERHPLAARPGIPLSALSGEAWLAGENKDVRMAEQFRAACRRAGFAPRRVQRLSGSVVFPLVGQGHGVALAHPLTTEREGVVVRPLTGDPMGVRQRLAWAARSPLAEHAPALHDALTKAYWVEAQRARVYREWLEGRGRLPPASGASGTTGVSGTE</sequence>
<dbReference type="CDD" id="cd08414">
    <property type="entry name" value="PBP2_LTTR_aromatics_like"/>
    <property type="match status" value="1"/>
</dbReference>
<dbReference type="RefSeq" id="WP_307628477.1">
    <property type="nucleotide sequence ID" value="NZ_JAUSZS010000004.1"/>
</dbReference>
<dbReference type="GO" id="GO:0003677">
    <property type="term" value="F:DNA binding"/>
    <property type="evidence" value="ECO:0007669"/>
    <property type="project" value="UniProtKB-KW"/>
</dbReference>
<keyword evidence="7" id="KW-1185">Reference proteome</keyword>
<comment type="caution">
    <text evidence="6">The sequence shown here is derived from an EMBL/GenBank/DDBJ whole genome shotgun (WGS) entry which is preliminary data.</text>
</comment>
<keyword evidence="4" id="KW-0804">Transcription</keyword>
<dbReference type="Pfam" id="PF00126">
    <property type="entry name" value="HTH_1"/>
    <property type="match status" value="1"/>
</dbReference>
<dbReference type="EMBL" id="JAUSZS010000004">
    <property type="protein sequence ID" value="MDQ0934973.1"/>
    <property type="molecule type" value="Genomic_DNA"/>
</dbReference>
<evidence type="ECO:0000256" key="3">
    <source>
        <dbReference type="ARBA" id="ARBA00023125"/>
    </source>
</evidence>
<dbReference type="PRINTS" id="PR00039">
    <property type="entry name" value="HTHLYSR"/>
</dbReference>
<dbReference type="SUPFAM" id="SSF53850">
    <property type="entry name" value="Periplasmic binding protein-like II"/>
    <property type="match status" value="1"/>
</dbReference>
<dbReference type="InterPro" id="IPR000847">
    <property type="entry name" value="LysR_HTH_N"/>
</dbReference>
<reference evidence="6 7" key="1">
    <citation type="submission" date="2023-07" db="EMBL/GenBank/DDBJ databases">
        <title>Comparative genomics of wheat-associated soil bacteria to identify genetic determinants of phenazine resistance.</title>
        <authorList>
            <person name="Mouncey N."/>
        </authorList>
    </citation>
    <scope>NUCLEOTIDE SEQUENCE [LARGE SCALE GENOMIC DNA]</scope>
    <source>
        <strain evidence="6 7">W2I16</strain>
    </source>
</reference>
<dbReference type="PROSITE" id="PS50931">
    <property type="entry name" value="HTH_LYSR"/>
    <property type="match status" value="1"/>
</dbReference>
<dbReference type="InterPro" id="IPR036390">
    <property type="entry name" value="WH_DNA-bd_sf"/>
</dbReference>
<evidence type="ECO:0000313" key="7">
    <source>
        <dbReference type="Proteomes" id="UP001223072"/>
    </source>
</evidence>
<name>A0ABU0RSK4_9ACTN</name>
<evidence type="ECO:0000259" key="5">
    <source>
        <dbReference type="PROSITE" id="PS50931"/>
    </source>
</evidence>
<keyword evidence="6" id="KW-0808">Transferase</keyword>
<dbReference type="GO" id="GO:0016740">
    <property type="term" value="F:transferase activity"/>
    <property type="evidence" value="ECO:0007669"/>
    <property type="project" value="UniProtKB-KW"/>
</dbReference>
<gene>
    <name evidence="6" type="ORF">QFZ49_004913</name>
</gene>
<organism evidence="6 7">
    <name type="scientific">Streptomyces turgidiscabies</name>
    <dbReference type="NCBI Taxonomy" id="85558"/>
    <lineage>
        <taxon>Bacteria</taxon>
        <taxon>Bacillati</taxon>
        <taxon>Actinomycetota</taxon>
        <taxon>Actinomycetes</taxon>
        <taxon>Kitasatosporales</taxon>
        <taxon>Streptomycetaceae</taxon>
        <taxon>Streptomyces</taxon>
    </lineage>
</organism>
<proteinExistence type="inferred from homology"/>
<dbReference type="Pfam" id="PF03466">
    <property type="entry name" value="LysR_substrate"/>
    <property type="match status" value="1"/>
</dbReference>
<evidence type="ECO:0000256" key="2">
    <source>
        <dbReference type="ARBA" id="ARBA00023015"/>
    </source>
</evidence>
<keyword evidence="3 6" id="KW-0238">DNA-binding</keyword>
<feature type="domain" description="HTH lysR-type" evidence="5">
    <location>
        <begin position="1"/>
        <end position="60"/>
    </location>
</feature>
<accession>A0ABU0RSK4</accession>
<evidence type="ECO:0000256" key="4">
    <source>
        <dbReference type="ARBA" id="ARBA00023163"/>
    </source>
</evidence>
<dbReference type="PANTHER" id="PTHR30346:SF30">
    <property type="entry name" value="SMALL NEUTRAL PROTEASE REGULATORY PROTEIN"/>
    <property type="match status" value="1"/>
</dbReference>
<dbReference type="PANTHER" id="PTHR30346">
    <property type="entry name" value="TRANSCRIPTIONAL DUAL REGULATOR HCAR-RELATED"/>
    <property type="match status" value="1"/>
</dbReference>
<evidence type="ECO:0000256" key="1">
    <source>
        <dbReference type="ARBA" id="ARBA00009437"/>
    </source>
</evidence>
<protein>
    <submittedName>
        <fullName evidence="6">DNA-binding transcriptional LysR family regulator</fullName>
    </submittedName>
</protein>
<comment type="similarity">
    <text evidence="1">Belongs to the LysR transcriptional regulatory family.</text>
</comment>
<evidence type="ECO:0000313" key="6">
    <source>
        <dbReference type="EMBL" id="MDQ0934973.1"/>
    </source>
</evidence>
<dbReference type="InterPro" id="IPR036388">
    <property type="entry name" value="WH-like_DNA-bd_sf"/>
</dbReference>
<dbReference type="SUPFAM" id="SSF46785">
    <property type="entry name" value="Winged helix' DNA-binding domain"/>
    <property type="match status" value="1"/>
</dbReference>